<proteinExistence type="predicted"/>
<sequence>MTFTEKFGVFVCEGDAITCEVDGFDIAARILRDDSPDAPDERQDGFWPSEYIGDPGFIGPGPNWRQRLAEARTKAETIMAAWREDEWFYCGIVLSVSREGVTLCEHAATLWGVEANYPGADNSYLTDVANELLPEALTEAHATLARLCAGHIQTAARG</sequence>
<gene>
    <name evidence="1" type="ORF">CW354_10895</name>
</gene>
<dbReference type="RefSeq" id="WP_104830219.1">
    <property type="nucleotide sequence ID" value="NZ_PJCH01000006.1"/>
</dbReference>
<keyword evidence="2" id="KW-1185">Reference proteome</keyword>
<dbReference type="AlphaFoldDB" id="A0A2S7K5B2"/>
<protein>
    <submittedName>
        <fullName evidence="1">Uncharacterized protein</fullName>
    </submittedName>
</protein>
<evidence type="ECO:0000313" key="1">
    <source>
        <dbReference type="EMBL" id="PQA87682.1"/>
    </source>
</evidence>
<accession>A0A2S7K5B2</accession>
<name>A0A2S7K5B2_9PROT</name>
<comment type="caution">
    <text evidence="1">The sequence shown here is derived from an EMBL/GenBank/DDBJ whole genome shotgun (WGS) entry which is preliminary data.</text>
</comment>
<dbReference type="EMBL" id="PJCH01000006">
    <property type="protein sequence ID" value="PQA87682.1"/>
    <property type="molecule type" value="Genomic_DNA"/>
</dbReference>
<evidence type="ECO:0000313" key="2">
    <source>
        <dbReference type="Proteomes" id="UP000239504"/>
    </source>
</evidence>
<organism evidence="1 2">
    <name type="scientific">Hyphococcus luteus</name>
    <dbReference type="NCBI Taxonomy" id="2058213"/>
    <lineage>
        <taxon>Bacteria</taxon>
        <taxon>Pseudomonadati</taxon>
        <taxon>Pseudomonadota</taxon>
        <taxon>Alphaproteobacteria</taxon>
        <taxon>Parvularculales</taxon>
        <taxon>Parvularculaceae</taxon>
        <taxon>Hyphococcus</taxon>
    </lineage>
</organism>
<dbReference type="Proteomes" id="UP000239504">
    <property type="component" value="Unassembled WGS sequence"/>
</dbReference>
<reference evidence="1 2" key="1">
    <citation type="submission" date="2017-12" db="EMBL/GenBank/DDBJ databases">
        <authorList>
            <person name="Hurst M.R.H."/>
        </authorList>
    </citation>
    <scope>NUCLEOTIDE SEQUENCE [LARGE SCALE GENOMIC DNA]</scope>
    <source>
        <strain evidence="1 2">SY-3-19</strain>
    </source>
</reference>
<dbReference type="OrthoDB" id="7619050at2"/>